<comment type="caution">
    <text evidence="4">The sequence shown here is derived from an EMBL/GenBank/DDBJ whole genome shotgun (WGS) entry which is preliminary data.</text>
</comment>
<dbReference type="SUPFAM" id="SSF103515">
    <property type="entry name" value="Autotransporter"/>
    <property type="match status" value="1"/>
</dbReference>
<evidence type="ECO:0000256" key="2">
    <source>
        <dbReference type="SAM" id="SignalP"/>
    </source>
</evidence>
<dbReference type="Gene3D" id="2.40.128.130">
    <property type="entry name" value="Autotransporter beta-domain"/>
    <property type="match status" value="1"/>
</dbReference>
<evidence type="ECO:0000259" key="3">
    <source>
        <dbReference type="PROSITE" id="PS51208"/>
    </source>
</evidence>
<feature type="signal peptide" evidence="2">
    <location>
        <begin position="1"/>
        <end position="37"/>
    </location>
</feature>
<protein>
    <submittedName>
        <fullName evidence="4">Autotransporter domain-containing protein</fullName>
    </submittedName>
</protein>
<dbReference type="RefSeq" id="WP_149523528.1">
    <property type="nucleotide sequence ID" value="NZ_VTOU01000004.1"/>
</dbReference>
<dbReference type="InterPro" id="IPR005546">
    <property type="entry name" value="Autotransporte_beta"/>
</dbReference>
<feature type="domain" description="Autotransporter" evidence="3">
    <location>
        <begin position="1283"/>
        <end position="1560"/>
    </location>
</feature>
<dbReference type="InterPro" id="IPR006626">
    <property type="entry name" value="PbH1"/>
</dbReference>
<sequence length="1560" mass="151745">MAVGSFRRIRGAVSRSSSFRLSLLMGTALALPAAAYAENIAFNGTGDYSLTRTDTVAGGPRTVDIATDGTITLNLAGLTVDNSVGNNGAGISADAITGAGAVNVTVGTVNATGTGSTFAVRGNSNTGAITINAGSVTSNGNSSSRAITATTSGGDITINSTGTAAGGQRGIFTGGPAGTVTVNSAIATANGNNGSSLGALFIQGNSVKVVSDIATLTNANASQGSGIYVGAATLANIKSNTVTTAGTNQAGIYVSTGGDTIIDSGTITVAGNTPFGIAVFGTKTTDIKSTLITGTGASGGIGISVTPDSDQAAGTQTIKIASGTIDMRGAGATGISVNGRGSAVTITSANIINNGTAISVSGDSANSAATSVTSTSISGSGSGINISGRGAVTLNSGTIALTSTATQNVNTLNGSGISVIALAGDSVINSGSVVYTGTGNVVGINAQAVGTSNALTINSRDITVTGNGGYAILGSTVGAAITINSTGTVKTVGTTRSAGGNLRPADGIDAISQTGAITVNNSGAISTAGANARGIAIDAGRAIRNFGTPSTTASTAAIKVSNTGSIATTGNTANGINILADENTVALSSTGSVTTSGTSSTAINVSGRSVTATIGSATATGTMADAVRLIANGAGATFVASITGAVSATDGSGLLIDSQGSATVNIASGATVSGSVTGINVASGTSTIVNAGTIASRSGVGILTRGATSLDNSGTVTGGTGGVAIQLGAANDTVTLRTGSVVNGTIVGNGGVDQAVLNGTVGVQTTAQTVAAFSGFTGLTVAGGYWTAGATPSSFANVTVNNGATLEVAGATTGGLTGVVASNYVADGTLAIRSAGNTGASVLGNQTVSGAGRVLFVGGTSTLDGVNSIGTTGGLAVDNGATVVLTGTQSGIVNVLTGGTFSIGNGGTSGLFTGNANVAGTLIVNRADDYNFDGALTGAGTLVKNGAGKLTLGTGYAFTGTTNILGGSIKLAGTVAPTTELDLKGTGTLDFSGTRQVVAELQGNSPAAKISVAQGGALTVNQTTSTAFAGEITGDGSLAKTGSGTLNLTGANTYTGPTTVTGGKLAVNGSIVSPVTVSGGGKLGGTGRVGNVTIGAGGAYAPGNSIGTQNVAGNVVFASGATYEVETNADGRSDRIIATGTANIATNTTVAVLAEAGSYNRLTSYNILSATGGVTGTFTNVTSNFAFLTPSLSYTGTAVTLRLLRNDVTFASLARTPNQLAVANAIAAQGFSGTVFNSAIMLSNAATPNAYNELSGELFAAVPSVLIDQSRRIRGSVLDRADTQGEGWGIWGQAGRAGIETDATGNVAATATDRTTVLSGVDYGMGTWRVGLHAGYVDSNVGVKGRASQADVHTKLVGAYGRWSQDKLTVKVGGDYSWHDVDTTRSISIPGLNGQLRSGYDATSQQLFGEVSYALIDGPVTAAPFGGLAYVRTHADRAVETGTAAALTTASRTRDIKLATAGWHLGGSAPIGTGATLLPHLTASAQYAWGDLRGGSVSQFGGAGQAFGVSGARLAQATYGLDGGVDVQFGQNVKAGIDGFMSTSKDWSDFGANVSVSFAF</sequence>
<dbReference type="InterPro" id="IPR036709">
    <property type="entry name" value="Autotransporte_beta_dom_sf"/>
</dbReference>
<evidence type="ECO:0000313" key="5">
    <source>
        <dbReference type="Proteomes" id="UP000322077"/>
    </source>
</evidence>
<organism evidence="4 5">
    <name type="scientific">Sphingomonas montanisoli</name>
    <dbReference type="NCBI Taxonomy" id="2606412"/>
    <lineage>
        <taxon>Bacteria</taxon>
        <taxon>Pseudomonadati</taxon>
        <taxon>Pseudomonadota</taxon>
        <taxon>Alphaproteobacteria</taxon>
        <taxon>Sphingomonadales</taxon>
        <taxon>Sphingomonadaceae</taxon>
        <taxon>Sphingomonas</taxon>
    </lineage>
</organism>
<dbReference type="EMBL" id="VTOU01000004">
    <property type="protein sequence ID" value="TZG24987.1"/>
    <property type="molecule type" value="Genomic_DNA"/>
</dbReference>
<dbReference type="PROSITE" id="PS51208">
    <property type="entry name" value="AUTOTRANSPORTER"/>
    <property type="match status" value="1"/>
</dbReference>
<dbReference type="Pfam" id="PF12951">
    <property type="entry name" value="PATR"/>
    <property type="match status" value="2"/>
</dbReference>
<accession>A0A5D9C1B3</accession>
<dbReference type="SUPFAM" id="SSF51126">
    <property type="entry name" value="Pectin lyase-like"/>
    <property type="match status" value="1"/>
</dbReference>
<keyword evidence="1 2" id="KW-0732">Signal</keyword>
<gene>
    <name evidence="4" type="ORF">FYJ91_17125</name>
</gene>
<proteinExistence type="predicted"/>
<name>A0A5D9C1B3_9SPHN</name>
<dbReference type="SMART" id="SM00869">
    <property type="entry name" value="Autotransporter"/>
    <property type="match status" value="1"/>
</dbReference>
<evidence type="ECO:0000256" key="1">
    <source>
        <dbReference type="ARBA" id="ARBA00022729"/>
    </source>
</evidence>
<dbReference type="InterPro" id="IPR011050">
    <property type="entry name" value="Pectin_lyase_fold/virulence"/>
</dbReference>
<evidence type="ECO:0000313" key="4">
    <source>
        <dbReference type="EMBL" id="TZG24987.1"/>
    </source>
</evidence>
<reference evidence="4 5" key="1">
    <citation type="submission" date="2019-08" db="EMBL/GenBank/DDBJ databases">
        <authorList>
            <person name="Wang G."/>
            <person name="Xu Z."/>
        </authorList>
    </citation>
    <scope>NUCLEOTIDE SEQUENCE [LARGE SCALE GENOMIC DNA]</scope>
    <source>
        <strain evidence="4 5">ZX</strain>
    </source>
</reference>
<keyword evidence="5" id="KW-1185">Reference proteome</keyword>
<dbReference type="Pfam" id="PF03797">
    <property type="entry name" value="Autotransporter"/>
    <property type="match status" value="1"/>
</dbReference>
<feature type="chain" id="PRO_5022996194" evidence="2">
    <location>
        <begin position="38"/>
        <end position="1560"/>
    </location>
</feature>
<dbReference type="Proteomes" id="UP000322077">
    <property type="component" value="Unassembled WGS sequence"/>
</dbReference>
<dbReference type="InterPro" id="IPR013425">
    <property type="entry name" value="Autotrns_rpt"/>
</dbReference>
<dbReference type="SMART" id="SM00710">
    <property type="entry name" value="PbH1"/>
    <property type="match status" value="8"/>
</dbReference>